<name>A0A7X9S187_9BACT</name>
<reference evidence="1 2" key="1">
    <citation type="submission" date="2020-04" db="EMBL/GenBank/DDBJ databases">
        <title>Flammeovirga sp. SR4, a novel species isolated from seawater.</title>
        <authorList>
            <person name="Wang X."/>
        </authorList>
    </citation>
    <scope>NUCLEOTIDE SEQUENCE [LARGE SCALE GENOMIC DNA]</scope>
    <source>
        <strain evidence="1 2">ATCC 23126</strain>
    </source>
</reference>
<organism evidence="1 2">
    <name type="scientific">Flammeovirga aprica JL-4</name>
    <dbReference type="NCBI Taxonomy" id="694437"/>
    <lineage>
        <taxon>Bacteria</taxon>
        <taxon>Pseudomonadati</taxon>
        <taxon>Bacteroidota</taxon>
        <taxon>Cytophagia</taxon>
        <taxon>Cytophagales</taxon>
        <taxon>Flammeovirgaceae</taxon>
        <taxon>Flammeovirga</taxon>
    </lineage>
</organism>
<dbReference type="AlphaFoldDB" id="A0A7X9S187"/>
<accession>A0A7X9S187</accession>
<comment type="caution">
    <text evidence="1">The sequence shown here is derived from an EMBL/GenBank/DDBJ whole genome shotgun (WGS) entry which is preliminary data.</text>
</comment>
<keyword evidence="2" id="KW-1185">Reference proteome</keyword>
<dbReference type="RefSeq" id="WP_169660730.1">
    <property type="nucleotide sequence ID" value="NZ_JABANE010000173.1"/>
</dbReference>
<dbReference type="Proteomes" id="UP000576082">
    <property type="component" value="Unassembled WGS sequence"/>
</dbReference>
<sequence length="89" mass="9852">MIACNKEEEETAQLVEEARTVSVSFLEEEISPMRKATSGLVYIDYVVSVNHQEGSFELSNVDIRSSIVLDGIVGAFIHCRCSSRNPTSK</sequence>
<evidence type="ECO:0000313" key="2">
    <source>
        <dbReference type="Proteomes" id="UP000576082"/>
    </source>
</evidence>
<dbReference type="EMBL" id="JABANE010000173">
    <property type="protein sequence ID" value="NME72543.1"/>
    <property type="molecule type" value="Genomic_DNA"/>
</dbReference>
<evidence type="ECO:0000313" key="1">
    <source>
        <dbReference type="EMBL" id="NME72543.1"/>
    </source>
</evidence>
<gene>
    <name evidence="1" type="ORF">HHU12_31575</name>
</gene>
<proteinExistence type="predicted"/>
<protein>
    <submittedName>
        <fullName evidence="1">Uncharacterized protein</fullName>
    </submittedName>
</protein>